<evidence type="ECO:0000313" key="1">
    <source>
        <dbReference type="EMBL" id="UPK96383.1"/>
    </source>
</evidence>
<keyword evidence="2" id="KW-1185">Reference proteome</keyword>
<dbReference type="EMBL" id="CP090035">
    <property type="protein sequence ID" value="UPK96383.1"/>
    <property type="molecule type" value="Genomic_DNA"/>
</dbReference>
<dbReference type="Proteomes" id="UP000830768">
    <property type="component" value="Chromosome 6"/>
</dbReference>
<proteinExistence type="predicted"/>
<name>A0ACD3Z550_FUSSC</name>
<evidence type="ECO:0000313" key="2">
    <source>
        <dbReference type="Proteomes" id="UP000830768"/>
    </source>
</evidence>
<protein>
    <submittedName>
        <fullName evidence="1">Uncharacterized protein</fullName>
    </submittedName>
</protein>
<organism evidence="1 2">
    <name type="scientific">Fusarium solani subsp. cucurbitae</name>
    <name type="common">Neocosmosporum cucurbitae</name>
    <dbReference type="NCBI Taxonomy" id="2747967"/>
    <lineage>
        <taxon>Eukaryota</taxon>
        <taxon>Fungi</taxon>
        <taxon>Dikarya</taxon>
        <taxon>Ascomycota</taxon>
        <taxon>Pezizomycotina</taxon>
        <taxon>Sordariomycetes</taxon>
        <taxon>Hypocreomycetidae</taxon>
        <taxon>Hypocreales</taxon>
        <taxon>Nectriaceae</taxon>
        <taxon>Fusarium</taxon>
        <taxon>Fusarium solani species complex</taxon>
    </lineage>
</organism>
<accession>A0ACD3Z550</accession>
<reference evidence="1" key="1">
    <citation type="submission" date="2021-11" db="EMBL/GenBank/DDBJ databases">
        <title>Fusarium solani-melongenae Genome sequencing and assembly.</title>
        <authorList>
            <person name="Xie S."/>
            <person name="Huang L."/>
            <person name="Zhang X."/>
        </authorList>
    </citation>
    <scope>NUCLEOTIDE SEQUENCE</scope>
    <source>
        <strain evidence="1">CRI 24-3</strain>
    </source>
</reference>
<sequence>MKFSTALLASLVGLAQASPHGPYPRECSAENIDISPIIGLEVVSIKATTMLNETVLAPDGTMRNAFPVDRNLTGLSYCNVTVTTRHPGYAEGAISTGVYLPLKGWNERMLGIGGSGFVAGNLRPDVLAPIASGWATVSSSAGVSVGTMANRTTEVQNSDAWALRRTGNVDLEALADFGHRALGDAAAIGKAVVESFYGQPPRYRYWNGCSTGGRQALMLAQRYPDAYHGLLGSCPAINWARFLSTDIVPQLVMRDVAGGHIPAPCEFRAITAAALEQCDGLDGVVDGYVTDPEACKFSASSVLGKAIDCPEFTGGTTTISKAAVAAAEAAWAGYHTVDGEWRYYGVSRTTNITGGGSLANTICQANGTCNLAPFGIAINWVKNFLLKDLEADPMTLTLAEFDRFWQVSVQEWASFMATDDPDLRPLHRAGGKLLVWHGLDDIQIHAGGTEEYYNQVLAVDQNATDYFRFFQAPGIGHCSGGAGAYPGESLQSLMDWVEKDAAPNTLYGRTTSGKERPLCLYPKKVIYNGGKNTDDTSSYSCV</sequence>
<gene>
    <name evidence="1" type="ORF">LCI18_007318</name>
</gene>